<evidence type="ECO:0000313" key="2">
    <source>
        <dbReference type="EMBL" id="MBA5688309.1"/>
    </source>
</evidence>
<comment type="caution">
    <text evidence="2">The sequence shown here is derived from an EMBL/GenBank/DDBJ whole genome shotgun (WGS) entry which is preliminary data.</text>
</comment>
<dbReference type="PROSITE" id="PS51186">
    <property type="entry name" value="GNAT"/>
    <property type="match status" value="1"/>
</dbReference>
<dbReference type="SUPFAM" id="SSF55729">
    <property type="entry name" value="Acyl-CoA N-acyltransferases (Nat)"/>
    <property type="match status" value="1"/>
</dbReference>
<dbReference type="EMBL" id="JACEZU010000007">
    <property type="protein sequence ID" value="MBA5688309.1"/>
    <property type="molecule type" value="Genomic_DNA"/>
</dbReference>
<proteinExistence type="predicted"/>
<keyword evidence="2" id="KW-0808">Transferase</keyword>
<name>A0A7W2IL88_9BURK</name>
<gene>
    <name evidence="2" type="ORF">H3H39_14775</name>
</gene>
<evidence type="ECO:0000313" key="3">
    <source>
        <dbReference type="Proteomes" id="UP000573499"/>
    </source>
</evidence>
<dbReference type="GO" id="GO:0016747">
    <property type="term" value="F:acyltransferase activity, transferring groups other than amino-acyl groups"/>
    <property type="evidence" value="ECO:0007669"/>
    <property type="project" value="InterPro"/>
</dbReference>
<evidence type="ECO:0000259" key="1">
    <source>
        <dbReference type="PROSITE" id="PS51186"/>
    </source>
</evidence>
<dbReference type="Gene3D" id="3.40.630.30">
    <property type="match status" value="1"/>
</dbReference>
<organism evidence="2 3">
    <name type="scientific">Rugamonas apoptosis</name>
    <dbReference type="NCBI Taxonomy" id="2758570"/>
    <lineage>
        <taxon>Bacteria</taxon>
        <taxon>Pseudomonadati</taxon>
        <taxon>Pseudomonadota</taxon>
        <taxon>Betaproteobacteria</taxon>
        <taxon>Burkholderiales</taxon>
        <taxon>Oxalobacteraceae</taxon>
        <taxon>Telluria group</taxon>
        <taxon>Rugamonas</taxon>
    </lineage>
</organism>
<dbReference type="InterPro" id="IPR000182">
    <property type="entry name" value="GNAT_dom"/>
</dbReference>
<dbReference type="RefSeq" id="WP_182154160.1">
    <property type="nucleotide sequence ID" value="NZ_JACEZU010000007.1"/>
</dbReference>
<accession>A0A7W2IL88</accession>
<sequence>MSNARLSVVHDPDEVTIQPILEGLHRFGVEAIGGIEPKKLAVLLTIAGQTIGGAAGQEVKGYFYLGHLWVIAAERSRSYGSQLLAAIEAEAFAMGCSEVRLDTMNSNSIPFYKRHGYEAYAQVPEYIPGFTKVFLRKIKDKSDIGVAPTRPRAAHPGRTAP</sequence>
<reference evidence="2 3" key="1">
    <citation type="submission" date="2020-07" db="EMBL/GenBank/DDBJ databases">
        <title>Novel species isolated from subtropical streams in China.</title>
        <authorList>
            <person name="Lu H."/>
        </authorList>
    </citation>
    <scope>NUCLEOTIDE SEQUENCE [LARGE SCALE GENOMIC DNA]</scope>
    <source>
        <strain evidence="2 3">LX47W</strain>
    </source>
</reference>
<dbReference type="Proteomes" id="UP000573499">
    <property type="component" value="Unassembled WGS sequence"/>
</dbReference>
<dbReference type="AlphaFoldDB" id="A0A7W2IL88"/>
<dbReference type="InterPro" id="IPR016181">
    <property type="entry name" value="Acyl_CoA_acyltransferase"/>
</dbReference>
<keyword evidence="3" id="KW-1185">Reference proteome</keyword>
<protein>
    <submittedName>
        <fullName evidence="2">GNAT family N-acetyltransferase</fullName>
    </submittedName>
</protein>
<feature type="domain" description="N-acetyltransferase" evidence="1">
    <location>
        <begin position="1"/>
        <end position="140"/>
    </location>
</feature>
<dbReference type="CDD" id="cd04301">
    <property type="entry name" value="NAT_SF"/>
    <property type="match status" value="1"/>
</dbReference>
<dbReference type="Pfam" id="PF00583">
    <property type="entry name" value="Acetyltransf_1"/>
    <property type="match status" value="1"/>
</dbReference>